<reference evidence="18 19" key="1">
    <citation type="submission" date="2019-02" db="EMBL/GenBank/DDBJ databases">
        <title>Deep-cultivation of Planctomycetes and their phenomic and genomic characterization uncovers novel biology.</title>
        <authorList>
            <person name="Wiegand S."/>
            <person name="Jogler M."/>
            <person name="Boedeker C."/>
            <person name="Pinto D."/>
            <person name="Vollmers J."/>
            <person name="Rivas-Marin E."/>
            <person name="Kohn T."/>
            <person name="Peeters S.H."/>
            <person name="Heuer A."/>
            <person name="Rast P."/>
            <person name="Oberbeckmann S."/>
            <person name="Bunk B."/>
            <person name="Jeske O."/>
            <person name="Meyerdierks A."/>
            <person name="Storesund J.E."/>
            <person name="Kallscheuer N."/>
            <person name="Luecker S."/>
            <person name="Lage O.M."/>
            <person name="Pohl T."/>
            <person name="Merkel B.J."/>
            <person name="Hornburger P."/>
            <person name="Mueller R.-W."/>
            <person name="Bruemmer F."/>
            <person name="Labrenz M."/>
            <person name="Spormann A.M."/>
            <person name="Op den Camp H."/>
            <person name="Overmann J."/>
            <person name="Amann R."/>
            <person name="Jetten M.S.M."/>
            <person name="Mascher T."/>
            <person name="Medema M.H."/>
            <person name="Devos D.P."/>
            <person name="Kaster A.-K."/>
            <person name="Ovreas L."/>
            <person name="Rohde M."/>
            <person name="Galperin M.Y."/>
            <person name="Jogler C."/>
        </authorList>
    </citation>
    <scope>NUCLEOTIDE SEQUENCE [LARGE SCALE GENOMIC DNA]</scope>
    <source>
        <strain evidence="18 19">Pla133</strain>
    </source>
</reference>
<evidence type="ECO:0000313" key="19">
    <source>
        <dbReference type="Proteomes" id="UP000316921"/>
    </source>
</evidence>
<keyword evidence="13" id="KW-1208">Phospholipid metabolism</keyword>
<dbReference type="GO" id="GO:0008444">
    <property type="term" value="F:CDP-diacylglycerol-glycerol-3-phosphate 3-phosphatidyltransferase activity"/>
    <property type="evidence" value="ECO:0007669"/>
    <property type="project" value="UniProtKB-UniRule"/>
</dbReference>
<evidence type="ECO:0000256" key="2">
    <source>
        <dbReference type="ARBA" id="ARBA00005042"/>
    </source>
</evidence>
<keyword evidence="19" id="KW-1185">Reference proteome</keyword>
<gene>
    <name evidence="18" type="primary">pgsA</name>
    <name evidence="18" type="ORF">Pla133_48040</name>
</gene>
<evidence type="ECO:0000256" key="7">
    <source>
        <dbReference type="ARBA" id="ARBA00022679"/>
    </source>
</evidence>
<feature type="transmembrane region" description="Helical" evidence="17">
    <location>
        <begin position="61"/>
        <end position="81"/>
    </location>
</feature>
<evidence type="ECO:0000256" key="5">
    <source>
        <dbReference type="ARBA" id="ARBA00014944"/>
    </source>
</evidence>
<evidence type="ECO:0000256" key="16">
    <source>
        <dbReference type="RuleBase" id="RU003750"/>
    </source>
</evidence>
<keyword evidence="9 17" id="KW-1133">Transmembrane helix</keyword>
<keyword evidence="7 16" id="KW-0808">Transferase</keyword>
<protein>
    <recommendedName>
        <fullName evidence="5 15">CDP-diacylglycerol--glycerol-3-phosphate 3-phosphatidyltransferase</fullName>
        <ecNumber evidence="4 15">2.7.8.5</ecNumber>
    </recommendedName>
</protein>
<keyword evidence="12" id="KW-0594">Phospholipid biosynthesis</keyword>
<dbReference type="EC" id="2.7.8.5" evidence="4 15"/>
<comment type="subcellular location">
    <subcellularLocation>
        <location evidence="1">Membrane</location>
        <topology evidence="1">Multi-pass membrane protein</topology>
    </subcellularLocation>
</comment>
<dbReference type="InterPro" id="IPR043130">
    <property type="entry name" value="CDP-OH_PTrfase_TM_dom"/>
</dbReference>
<evidence type="ECO:0000256" key="4">
    <source>
        <dbReference type="ARBA" id="ARBA00013170"/>
    </source>
</evidence>
<dbReference type="InterPro" id="IPR048254">
    <property type="entry name" value="CDP_ALCOHOL_P_TRANSF_CS"/>
</dbReference>
<evidence type="ECO:0000256" key="3">
    <source>
        <dbReference type="ARBA" id="ARBA00010441"/>
    </source>
</evidence>
<dbReference type="AlphaFoldDB" id="A0A518BRT6"/>
<dbReference type="GO" id="GO:0016020">
    <property type="term" value="C:membrane"/>
    <property type="evidence" value="ECO:0007669"/>
    <property type="project" value="UniProtKB-SubCell"/>
</dbReference>
<keyword evidence="8 17" id="KW-0812">Transmembrane</keyword>
<dbReference type="Gene3D" id="1.20.120.1760">
    <property type="match status" value="1"/>
</dbReference>
<organism evidence="18 19">
    <name type="scientific">Engelhardtia mirabilis</name>
    <dbReference type="NCBI Taxonomy" id="2528011"/>
    <lineage>
        <taxon>Bacteria</taxon>
        <taxon>Pseudomonadati</taxon>
        <taxon>Planctomycetota</taxon>
        <taxon>Planctomycetia</taxon>
        <taxon>Planctomycetia incertae sedis</taxon>
        <taxon>Engelhardtia</taxon>
    </lineage>
</organism>
<evidence type="ECO:0000256" key="10">
    <source>
        <dbReference type="ARBA" id="ARBA00023098"/>
    </source>
</evidence>
<feature type="transmembrane region" description="Helical" evidence="17">
    <location>
        <begin position="159"/>
        <end position="180"/>
    </location>
</feature>
<dbReference type="Proteomes" id="UP000316921">
    <property type="component" value="Chromosome"/>
</dbReference>
<comment type="catalytic activity">
    <reaction evidence="14">
        <text>a CDP-1,2-diacyl-sn-glycerol + sn-glycerol 3-phosphate = a 1,2-diacyl-sn-glycero-3-phospho-(1'-sn-glycero-3'-phosphate) + CMP + H(+)</text>
        <dbReference type="Rhea" id="RHEA:12593"/>
        <dbReference type="ChEBI" id="CHEBI:15378"/>
        <dbReference type="ChEBI" id="CHEBI:57597"/>
        <dbReference type="ChEBI" id="CHEBI:58332"/>
        <dbReference type="ChEBI" id="CHEBI:60110"/>
        <dbReference type="ChEBI" id="CHEBI:60377"/>
        <dbReference type="EC" id="2.7.8.5"/>
    </reaction>
</comment>
<keyword evidence="6" id="KW-0444">Lipid biosynthesis</keyword>
<dbReference type="PIRSF" id="PIRSF000847">
    <property type="entry name" value="Phos_ph_gly_syn"/>
    <property type="match status" value="1"/>
</dbReference>
<keyword evidence="10" id="KW-0443">Lipid metabolism</keyword>
<dbReference type="KEGG" id="pbap:Pla133_48040"/>
<feature type="transmembrane region" description="Helical" evidence="17">
    <location>
        <begin position="192"/>
        <end position="214"/>
    </location>
</feature>
<dbReference type="RefSeq" id="WP_145069804.1">
    <property type="nucleotide sequence ID" value="NZ_CP036287.1"/>
</dbReference>
<dbReference type="PANTHER" id="PTHR14269">
    <property type="entry name" value="CDP-DIACYLGLYCEROL--GLYCEROL-3-PHOSPHATE 3-PHOSPHATIDYLTRANSFERASE-RELATED"/>
    <property type="match status" value="1"/>
</dbReference>
<evidence type="ECO:0000256" key="15">
    <source>
        <dbReference type="NCBIfam" id="TIGR00560"/>
    </source>
</evidence>
<evidence type="ECO:0000256" key="14">
    <source>
        <dbReference type="ARBA" id="ARBA00048586"/>
    </source>
</evidence>
<sequence length="221" mass="24176">MSAAEVPSESPQAPAPVRTTGRDSAGIFAYWPNRITAIRFVGALLLFAILAWMGDRPPTELFVPLAISFWLFILVASTDFVDGWLARRDGHVTTFGRIADPFVDKVLVVGTFVFLAVLPWSQPFLPAWVVVVVLAREFLVTGIRGYAESQGLEFGADRFGKFKMIVQCIAIGAMLGLHGIPWPTPLYEAVRLIAHVAVWGTLITTVGSGATYVLKLQRMVS</sequence>
<dbReference type="PANTHER" id="PTHR14269:SF62">
    <property type="entry name" value="CDP-DIACYLGLYCEROL--GLYCEROL-3-PHOSPHATE 3-PHOSPHATIDYLTRANSFERASE 1, CHLOROPLASTIC"/>
    <property type="match status" value="1"/>
</dbReference>
<evidence type="ECO:0000256" key="8">
    <source>
        <dbReference type="ARBA" id="ARBA00022692"/>
    </source>
</evidence>
<evidence type="ECO:0000256" key="9">
    <source>
        <dbReference type="ARBA" id="ARBA00022989"/>
    </source>
</evidence>
<evidence type="ECO:0000256" key="13">
    <source>
        <dbReference type="ARBA" id="ARBA00023264"/>
    </source>
</evidence>
<dbReference type="InterPro" id="IPR004570">
    <property type="entry name" value="Phosphatidylglycerol_P_synth"/>
</dbReference>
<evidence type="ECO:0000256" key="6">
    <source>
        <dbReference type="ARBA" id="ARBA00022516"/>
    </source>
</evidence>
<evidence type="ECO:0000256" key="1">
    <source>
        <dbReference type="ARBA" id="ARBA00004141"/>
    </source>
</evidence>
<name>A0A518BRT6_9BACT</name>
<feature type="transmembrane region" description="Helical" evidence="17">
    <location>
        <begin position="37"/>
        <end position="55"/>
    </location>
</feature>
<dbReference type="InterPro" id="IPR000462">
    <property type="entry name" value="CDP-OH_P_trans"/>
</dbReference>
<evidence type="ECO:0000256" key="17">
    <source>
        <dbReference type="SAM" id="Phobius"/>
    </source>
</evidence>
<evidence type="ECO:0000313" key="18">
    <source>
        <dbReference type="EMBL" id="QDU69683.1"/>
    </source>
</evidence>
<accession>A0A518BRT6</accession>
<dbReference type="GO" id="GO:0046474">
    <property type="term" value="P:glycerophospholipid biosynthetic process"/>
    <property type="evidence" value="ECO:0007669"/>
    <property type="project" value="TreeGrafter"/>
</dbReference>
<keyword evidence="11 17" id="KW-0472">Membrane</keyword>
<comment type="similarity">
    <text evidence="3 16">Belongs to the CDP-alcohol phosphatidyltransferase class-I family.</text>
</comment>
<dbReference type="PROSITE" id="PS00379">
    <property type="entry name" value="CDP_ALCOHOL_P_TRANSF"/>
    <property type="match status" value="1"/>
</dbReference>
<dbReference type="InterPro" id="IPR050324">
    <property type="entry name" value="CDP-alcohol_PTase-I"/>
</dbReference>
<proteinExistence type="inferred from homology"/>
<dbReference type="EMBL" id="CP036287">
    <property type="protein sequence ID" value="QDU69683.1"/>
    <property type="molecule type" value="Genomic_DNA"/>
</dbReference>
<evidence type="ECO:0000256" key="12">
    <source>
        <dbReference type="ARBA" id="ARBA00023209"/>
    </source>
</evidence>
<comment type="pathway">
    <text evidence="2">Phospholipid metabolism; phosphatidylglycerol biosynthesis; phosphatidylglycerol from CDP-diacylglycerol: step 1/2.</text>
</comment>
<dbReference type="Pfam" id="PF01066">
    <property type="entry name" value="CDP-OH_P_transf"/>
    <property type="match status" value="1"/>
</dbReference>
<evidence type="ECO:0000256" key="11">
    <source>
        <dbReference type="ARBA" id="ARBA00023136"/>
    </source>
</evidence>
<dbReference type="NCBIfam" id="TIGR00560">
    <property type="entry name" value="pgsA"/>
    <property type="match status" value="1"/>
</dbReference>